<comment type="caution">
    <text evidence="2">The sequence shown here is derived from an EMBL/GenBank/DDBJ whole genome shotgun (WGS) entry which is preliminary data.</text>
</comment>
<accession>A0ABD3BVI5</accession>
<sequence length="40" mass="4573">MSMVGYLLCLGDRHPSNFMLHRYSGKILHISTLEIALKVQ</sequence>
<evidence type="ECO:0000259" key="1">
    <source>
        <dbReference type="PROSITE" id="PS50290"/>
    </source>
</evidence>
<dbReference type="Proteomes" id="UP001632038">
    <property type="component" value="Unassembled WGS sequence"/>
</dbReference>
<dbReference type="EMBL" id="JAVIJP010000066">
    <property type="protein sequence ID" value="KAL3621473.1"/>
    <property type="molecule type" value="Genomic_DNA"/>
</dbReference>
<dbReference type="Pfam" id="PF00454">
    <property type="entry name" value="PI3_PI4_kinase"/>
    <property type="match status" value="1"/>
</dbReference>
<organism evidence="2 3">
    <name type="scientific">Castilleja foliolosa</name>
    <dbReference type="NCBI Taxonomy" id="1961234"/>
    <lineage>
        <taxon>Eukaryota</taxon>
        <taxon>Viridiplantae</taxon>
        <taxon>Streptophyta</taxon>
        <taxon>Embryophyta</taxon>
        <taxon>Tracheophyta</taxon>
        <taxon>Spermatophyta</taxon>
        <taxon>Magnoliopsida</taxon>
        <taxon>eudicotyledons</taxon>
        <taxon>Gunneridae</taxon>
        <taxon>Pentapetalae</taxon>
        <taxon>asterids</taxon>
        <taxon>lamiids</taxon>
        <taxon>Lamiales</taxon>
        <taxon>Orobanchaceae</taxon>
        <taxon>Pedicularideae</taxon>
        <taxon>Castillejinae</taxon>
        <taxon>Castilleja</taxon>
    </lineage>
</organism>
<name>A0ABD3BVI5_9LAMI</name>
<dbReference type="SUPFAM" id="SSF56112">
    <property type="entry name" value="Protein kinase-like (PK-like)"/>
    <property type="match status" value="1"/>
</dbReference>
<dbReference type="InterPro" id="IPR050517">
    <property type="entry name" value="DDR_Repair_Kinase"/>
</dbReference>
<evidence type="ECO:0000313" key="2">
    <source>
        <dbReference type="EMBL" id="KAL3621473.1"/>
    </source>
</evidence>
<dbReference type="PANTHER" id="PTHR11139:SF9">
    <property type="entry name" value="SERINE_THREONINE-PROTEIN KINASE MTOR"/>
    <property type="match status" value="1"/>
</dbReference>
<protein>
    <recommendedName>
        <fullName evidence="1">PI3K/PI4K catalytic domain-containing protein</fullName>
    </recommendedName>
</protein>
<reference evidence="3" key="1">
    <citation type="journal article" date="2024" name="IScience">
        <title>Strigolactones Initiate the Formation of Haustorium-like Structures in Castilleja.</title>
        <authorList>
            <person name="Buerger M."/>
            <person name="Peterson D."/>
            <person name="Chory J."/>
        </authorList>
    </citation>
    <scope>NUCLEOTIDE SEQUENCE [LARGE SCALE GENOMIC DNA]</scope>
</reference>
<dbReference type="AlphaFoldDB" id="A0ABD3BVI5"/>
<gene>
    <name evidence="2" type="ORF">CASFOL_036385</name>
</gene>
<feature type="domain" description="PI3K/PI4K catalytic" evidence="1">
    <location>
        <begin position="1"/>
        <end position="40"/>
    </location>
</feature>
<dbReference type="InterPro" id="IPR000403">
    <property type="entry name" value="PI3/4_kinase_cat_dom"/>
</dbReference>
<dbReference type="PANTHER" id="PTHR11139">
    <property type="entry name" value="ATAXIA TELANGIECTASIA MUTATED ATM -RELATED"/>
    <property type="match status" value="1"/>
</dbReference>
<dbReference type="InterPro" id="IPR011009">
    <property type="entry name" value="Kinase-like_dom_sf"/>
</dbReference>
<dbReference type="InterPro" id="IPR036940">
    <property type="entry name" value="PI3/4_kinase_cat_sf"/>
</dbReference>
<dbReference type="PROSITE" id="PS50290">
    <property type="entry name" value="PI3_4_KINASE_3"/>
    <property type="match status" value="1"/>
</dbReference>
<evidence type="ECO:0000313" key="3">
    <source>
        <dbReference type="Proteomes" id="UP001632038"/>
    </source>
</evidence>
<keyword evidence="3" id="KW-1185">Reference proteome</keyword>
<dbReference type="Gene3D" id="1.10.1070.11">
    <property type="entry name" value="Phosphatidylinositol 3-/4-kinase, catalytic domain"/>
    <property type="match status" value="1"/>
</dbReference>
<proteinExistence type="predicted"/>